<gene>
    <name evidence="4" type="ORF">K504DRAFT_518292</name>
</gene>
<evidence type="ECO:0000256" key="2">
    <source>
        <dbReference type="SAM" id="MobiDB-lite"/>
    </source>
</evidence>
<proteinExistence type="predicted"/>
<feature type="compositionally biased region" description="Polar residues" evidence="2">
    <location>
        <begin position="88"/>
        <end position="100"/>
    </location>
</feature>
<feature type="region of interest" description="Disordered" evidence="2">
    <location>
        <begin position="47"/>
        <end position="149"/>
    </location>
</feature>
<dbReference type="SUPFAM" id="SSF57701">
    <property type="entry name" value="Zn2/Cys6 DNA-binding domain"/>
    <property type="match status" value="1"/>
</dbReference>
<dbReference type="SMART" id="SM00066">
    <property type="entry name" value="GAL4"/>
    <property type="match status" value="1"/>
</dbReference>
<dbReference type="GO" id="GO:0008270">
    <property type="term" value="F:zinc ion binding"/>
    <property type="evidence" value="ECO:0007669"/>
    <property type="project" value="InterPro"/>
</dbReference>
<evidence type="ECO:0000313" key="4">
    <source>
        <dbReference type="EMBL" id="KAF2714095.1"/>
    </source>
</evidence>
<reference evidence="4" key="1">
    <citation type="journal article" date="2020" name="Stud. Mycol.">
        <title>101 Dothideomycetes genomes: a test case for predicting lifestyles and emergence of pathogens.</title>
        <authorList>
            <person name="Haridas S."/>
            <person name="Albert R."/>
            <person name="Binder M."/>
            <person name="Bloem J."/>
            <person name="Labutti K."/>
            <person name="Salamov A."/>
            <person name="Andreopoulos B."/>
            <person name="Baker S."/>
            <person name="Barry K."/>
            <person name="Bills G."/>
            <person name="Bluhm B."/>
            <person name="Cannon C."/>
            <person name="Castanera R."/>
            <person name="Culley D."/>
            <person name="Daum C."/>
            <person name="Ezra D."/>
            <person name="Gonzalez J."/>
            <person name="Henrissat B."/>
            <person name="Kuo A."/>
            <person name="Liang C."/>
            <person name="Lipzen A."/>
            <person name="Lutzoni F."/>
            <person name="Magnuson J."/>
            <person name="Mondo S."/>
            <person name="Nolan M."/>
            <person name="Ohm R."/>
            <person name="Pangilinan J."/>
            <person name="Park H.-J."/>
            <person name="Ramirez L."/>
            <person name="Alfaro M."/>
            <person name="Sun H."/>
            <person name="Tritt A."/>
            <person name="Yoshinaga Y."/>
            <person name="Zwiers L.-H."/>
            <person name="Turgeon B."/>
            <person name="Goodwin S."/>
            <person name="Spatafora J."/>
            <person name="Crous P."/>
            <person name="Grigoriev I."/>
        </authorList>
    </citation>
    <scope>NUCLEOTIDE SEQUENCE</scope>
    <source>
        <strain evidence="4">CBS 279.74</strain>
    </source>
</reference>
<keyword evidence="1" id="KW-0539">Nucleus</keyword>
<dbReference type="InterPro" id="IPR036864">
    <property type="entry name" value="Zn2-C6_fun-type_DNA-bd_sf"/>
</dbReference>
<dbReference type="GO" id="GO:0045944">
    <property type="term" value="P:positive regulation of transcription by RNA polymerase II"/>
    <property type="evidence" value="ECO:0007669"/>
    <property type="project" value="TreeGrafter"/>
</dbReference>
<dbReference type="PANTHER" id="PTHR37534">
    <property type="entry name" value="TRANSCRIPTIONAL ACTIVATOR PROTEIN UGA3"/>
    <property type="match status" value="1"/>
</dbReference>
<dbReference type="OrthoDB" id="4525710at2759"/>
<dbReference type="EMBL" id="MU005765">
    <property type="protein sequence ID" value="KAF2714095.1"/>
    <property type="molecule type" value="Genomic_DNA"/>
</dbReference>
<sequence>MGRLRSKSGCLTCRGRRVKCDEVRPMCGQCSTKSRFCQWEPTHTIFRGYRPRGGSSSAAPEERDGDVDGVGEEERDDEEDEERTRGGSSSFNFPTGNRNAGTGIAEFPEGASSTATGSHATSQTHSPFFASPPSTKASADSSSASGASHPFHLLGQLQRHSESYSSDASTSISPAASGSRIIPLPTVDPITLTRTEGTLVHHYVEYLGRWLDCTDASRQFTLRIPTLVKHCPILLGAVIAFAARHSQDTLFADMAYQRCINLLIQRLNLNSAMHDESLLCAIVILRFYEQLNGKSPLHILFTGSDPEQHLNGTSAILRASQGHTVDLSAPTLRDAAFWVYVRQCLYTATVNQQPPNIDFNLRLHPIPPPQDASNPYSEVRRETAWANNMTWLCASVIHFCFDGIEVDPSERLRQSSVLWDSVKSWRANRPSTFDPIWEHPFGEESVFPETLFTADWHVLAHVLYHFSCLLLIIYQPGPKFAMRPGNVNSKNTATDALLDHARVICGSCKGSPATVPRTTLCHTIFIWGPLMTDPDEQKEVIGILAYLETTDAWPTTWIINALKSEWGMMED</sequence>
<evidence type="ECO:0000259" key="3">
    <source>
        <dbReference type="PROSITE" id="PS50048"/>
    </source>
</evidence>
<feature type="domain" description="Zn(2)-C6 fungal-type" evidence="3">
    <location>
        <begin position="9"/>
        <end position="39"/>
    </location>
</feature>
<organism evidence="4 5">
    <name type="scientific">Pleomassaria siparia CBS 279.74</name>
    <dbReference type="NCBI Taxonomy" id="1314801"/>
    <lineage>
        <taxon>Eukaryota</taxon>
        <taxon>Fungi</taxon>
        <taxon>Dikarya</taxon>
        <taxon>Ascomycota</taxon>
        <taxon>Pezizomycotina</taxon>
        <taxon>Dothideomycetes</taxon>
        <taxon>Pleosporomycetidae</taxon>
        <taxon>Pleosporales</taxon>
        <taxon>Pleomassariaceae</taxon>
        <taxon>Pleomassaria</taxon>
    </lineage>
</organism>
<dbReference type="Pfam" id="PF00172">
    <property type="entry name" value="Zn_clus"/>
    <property type="match status" value="1"/>
</dbReference>
<dbReference type="CDD" id="cd00067">
    <property type="entry name" value="GAL4"/>
    <property type="match status" value="1"/>
</dbReference>
<feature type="compositionally biased region" description="Low complexity" evidence="2">
    <location>
        <begin position="110"/>
        <end position="149"/>
    </location>
</feature>
<accession>A0A6G1KNH4</accession>
<dbReference type="InterPro" id="IPR001138">
    <property type="entry name" value="Zn2Cys6_DnaBD"/>
</dbReference>
<name>A0A6G1KNH4_9PLEO</name>
<protein>
    <recommendedName>
        <fullName evidence="3">Zn(2)-C6 fungal-type domain-containing protein</fullName>
    </recommendedName>
</protein>
<evidence type="ECO:0000256" key="1">
    <source>
        <dbReference type="ARBA" id="ARBA00023242"/>
    </source>
</evidence>
<dbReference type="PROSITE" id="PS00463">
    <property type="entry name" value="ZN2_CY6_FUNGAL_1"/>
    <property type="match status" value="1"/>
</dbReference>
<keyword evidence="5" id="KW-1185">Reference proteome</keyword>
<dbReference type="AlphaFoldDB" id="A0A6G1KNH4"/>
<dbReference type="Gene3D" id="4.10.240.10">
    <property type="entry name" value="Zn(2)-C6 fungal-type DNA-binding domain"/>
    <property type="match status" value="1"/>
</dbReference>
<dbReference type="Proteomes" id="UP000799428">
    <property type="component" value="Unassembled WGS sequence"/>
</dbReference>
<dbReference type="GO" id="GO:0000981">
    <property type="term" value="F:DNA-binding transcription factor activity, RNA polymerase II-specific"/>
    <property type="evidence" value="ECO:0007669"/>
    <property type="project" value="InterPro"/>
</dbReference>
<dbReference type="PANTHER" id="PTHR37534:SF25">
    <property type="entry name" value="ZN(II)2CYS6 TRANSCRIPTION FACTOR (EUROFUNG)"/>
    <property type="match status" value="1"/>
</dbReference>
<dbReference type="GO" id="GO:0005634">
    <property type="term" value="C:nucleus"/>
    <property type="evidence" value="ECO:0007669"/>
    <property type="project" value="TreeGrafter"/>
</dbReference>
<evidence type="ECO:0000313" key="5">
    <source>
        <dbReference type="Proteomes" id="UP000799428"/>
    </source>
</evidence>
<dbReference type="PROSITE" id="PS50048">
    <property type="entry name" value="ZN2_CY6_FUNGAL_2"/>
    <property type="match status" value="1"/>
</dbReference>
<dbReference type="GO" id="GO:0000976">
    <property type="term" value="F:transcription cis-regulatory region binding"/>
    <property type="evidence" value="ECO:0007669"/>
    <property type="project" value="TreeGrafter"/>
</dbReference>
<feature type="compositionally biased region" description="Acidic residues" evidence="2">
    <location>
        <begin position="63"/>
        <end position="81"/>
    </location>
</feature>